<keyword evidence="11 15" id="KW-0511">Multifunctional enzyme</keyword>
<comment type="subcellular location">
    <subcellularLocation>
        <location evidence="15">Cytoplasm</location>
    </subcellularLocation>
</comment>
<feature type="binding site" evidence="15">
    <location>
        <begin position="192"/>
        <end position="195"/>
    </location>
    <ligand>
        <name>ATP</name>
        <dbReference type="ChEBI" id="CHEBI:30616"/>
    </ligand>
</feature>
<evidence type="ECO:0000256" key="13">
    <source>
        <dbReference type="ARBA" id="ARBA00048258"/>
    </source>
</evidence>
<dbReference type="Gene3D" id="3.40.50.620">
    <property type="entry name" value="HUPs"/>
    <property type="match status" value="1"/>
</dbReference>
<comment type="catalytic activity">
    <reaction evidence="13 15">
        <text>(R)-pantoate + beta-alanine + ATP = (R)-pantothenate + AMP + diphosphate + H(+)</text>
        <dbReference type="Rhea" id="RHEA:10912"/>
        <dbReference type="ChEBI" id="CHEBI:15378"/>
        <dbReference type="ChEBI" id="CHEBI:15980"/>
        <dbReference type="ChEBI" id="CHEBI:29032"/>
        <dbReference type="ChEBI" id="CHEBI:30616"/>
        <dbReference type="ChEBI" id="CHEBI:33019"/>
        <dbReference type="ChEBI" id="CHEBI:57966"/>
        <dbReference type="ChEBI" id="CHEBI:456215"/>
        <dbReference type="EC" id="6.3.2.1"/>
    </reaction>
</comment>
<dbReference type="InterPro" id="IPR014729">
    <property type="entry name" value="Rossmann-like_a/b/a_fold"/>
</dbReference>
<dbReference type="InterPro" id="IPR027417">
    <property type="entry name" value="P-loop_NTPase"/>
</dbReference>
<evidence type="ECO:0000256" key="14">
    <source>
        <dbReference type="ARBA" id="ARBA00048478"/>
    </source>
</evidence>
<proteinExistence type="inferred from homology"/>
<feature type="active site" description="Proton donor" evidence="15">
    <location>
        <position position="36"/>
    </location>
</feature>
<dbReference type="Gene3D" id="3.30.1300.10">
    <property type="entry name" value="Pantoate-beta-alanine ligase, C-terminal domain"/>
    <property type="match status" value="1"/>
</dbReference>
<evidence type="ECO:0000256" key="1">
    <source>
        <dbReference type="ARBA" id="ARBA00004990"/>
    </source>
</evidence>
<accession>A0A6J4JVF3</accession>
<evidence type="ECO:0000256" key="7">
    <source>
        <dbReference type="ARBA" id="ARBA00022679"/>
    </source>
</evidence>
<reference evidence="17" key="1">
    <citation type="submission" date="2020-02" db="EMBL/GenBank/DDBJ databases">
        <authorList>
            <person name="Meier V. D."/>
        </authorList>
    </citation>
    <scope>NUCLEOTIDE SEQUENCE</scope>
    <source>
        <strain evidence="17">AVDCRST_MAG92</strain>
    </source>
</reference>
<protein>
    <recommendedName>
        <fullName evidence="15">Bifunctional pantoate ligase/cytidylate kinase</fullName>
    </recommendedName>
    <domain>
        <recommendedName>
            <fullName evidence="15">Pantothenate synthetase</fullName>
            <shortName evidence="15">PS</shortName>
            <ecNumber evidence="15">6.3.2.1</ecNumber>
        </recommendedName>
        <alternativeName>
            <fullName evidence="15">Pantoate--beta-alanine ligase</fullName>
        </alternativeName>
        <alternativeName>
            <fullName evidence="15">Pantoate-activating enzyme</fullName>
        </alternativeName>
    </domain>
    <domain>
        <recommendedName>
            <fullName evidence="15">Cytidylate kinase</fullName>
            <shortName evidence="15">CK</shortName>
            <ecNumber evidence="15">2.7.4.25</ecNumber>
        </recommendedName>
        <alternativeName>
            <fullName evidence="15">Cytidine monophosphate kinase</fullName>
            <shortName evidence="15">CMP kinase</shortName>
        </alternativeName>
    </domain>
</protein>
<dbReference type="GO" id="GO:0036431">
    <property type="term" value="F:dCMP kinase activity"/>
    <property type="evidence" value="ECO:0007669"/>
    <property type="project" value="InterPro"/>
</dbReference>
<keyword evidence="6 15" id="KW-0566">Pantothenate biosynthesis</keyword>
<dbReference type="EC" id="6.3.2.1" evidence="15"/>
<evidence type="ECO:0000256" key="3">
    <source>
        <dbReference type="ARBA" id="ARBA00009427"/>
    </source>
</evidence>
<dbReference type="EMBL" id="CADCTM010000718">
    <property type="protein sequence ID" value="CAA9288347.1"/>
    <property type="molecule type" value="Genomic_DNA"/>
</dbReference>
<dbReference type="FunFam" id="3.30.1300.10:FF:000001">
    <property type="entry name" value="Pantothenate synthetase"/>
    <property type="match status" value="1"/>
</dbReference>
<dbReference type="SUPFAM" id="SSF52540">
    <property type="entry name" value="P-loop containing nucleoside triphosphate hydrolases"/>
    <property type="match status" value="1"/>
</dbReference>
<keyword evidence="7 15" id="KW-0808">Transferase</keyword>
<comment type="similarity">
    <text evidence="3">Belongs to the cytidylate kinase family. Type 1 subfamily.</text>
</comment>
<comment type="similarity">
    <text evidence="15">In the N-terminal section; belongs to the pantothenate synthetase family.</text>
</comment>
<comment type="catalytic activity">
    <reaction evidence="12 15">
        <text>dCMP + ATP = dCDP + ADP</text>
        <dbReference type="Rhea" id="RHEA:25094"/>
        <dbReference type="ChEBI" id="CHEBI:30616"/>
        <dbReference type="ChEBI" id="CHEBI:57566"/>
        <dbReference type="ChEBI" id="CHEBI:58593"/>
        <dbReference type="ChEBI" id="CHEBI:456216"/>
        <dbReference type="EC" id="2.7.4.25"/>
    </reaction>
</comment>
<feature type="region of interest" description="Cytidylate kinase" evidence="15">
    <location>
        <begin position="286"/>
        <end position="519"/>
    </location>
</feature>
<dbReference type="NCBIfam" id="TIGR00018">
    <property type="entry name" value="panC"/>
    <property type="match status" value="1"/>
</dbReference>
<evidence type="ECO:0000256" key="2">
    <source>
        <dbReference type="ARBA" id="ARBA00009256"/>
    </source>
</evidence>
<dbReference type="GO" id="GO:0015940">
    <property type="term" value="P:pantothenate biosynthetic process"/>
    <property type="evidence" value="ECO:0007669"/>
    <property type="project" value="UniProtKB-UniRule"/>
</dbReference>
<dbReference type="EC" id="2.7.4.25" evidence="15"/>
<feature type="binding site" evidence="15">
    <location>
        <position position="60"/>
    </location>
    <ligand>
        <name>beta-alanine</name>
        <dbReference type="ChEBI" id="CHEBI:57966"/>
    </ligand>
</feature>
<dbReference type="Gene3D" id="3.40.50.300">
    <property type="entry name" value="P-loop containing nucleotide triphosphate hydrolases"/>
    <property type="match status" value="1"/>
</dbReference>
<dbReference type="NCBIfam" id="TIGR00017">
    <property type="entry name" value="cmk"/>
    <property type="match status" value="1"/>
</dbReference>
<dbReference type="AlphaFoldDB" id="A0A6J4JVF3"/>
<dbReference type="GO" id="GO:0004592">
    <property type="term" value="F:pantoate-beta-alanine ligase activity"/>
    <property type="evidence" value="ECO:0007669"/>
    <property type="project" value="UniProtKB-UniRule"/>
</dbReference>
<comment type="similarity">
    <text evidence="15">In the C-terminal section; belongs to the cytidylate kinase family. Type 1 subfamily.</text>
</comment>
<dbReference type="NCBIfam" id="NF010004">
    <property type="entry name" value="PRK13477.1"/>
    <property type="match status" value="1"/>
</dbReference>
<keyword evidence="9 15" id="KW-0418">Kinase</keyword>
<gene>
    <name evidence="15" type="primary">panC/cmk</name>
    <name evidence="17" type="ORF">AVDCRST_MAG92-4100</name>
</gene>
<evidence type="ECO:0000256" key="9">
    <source>
        <dbReference type="ARBA" id="ARBA00022777"/>
    </source>
</evidence>
<dbReference type="HAMAP" id="MF_00238">
    <property type="entry name" value="Cytidyl_kinase_type1"/>
    <property type="match status" value="1"/>
</dbReference>
<keyword evidence="5 15" id="KW-0436">Ligase</keyword>
<feature type="domain" description="Cytidylate kinase" evidence="16">
    <location>
        <begin position="294"/>
        <end position="512"/>
    </location>
</feature>
<evidence type="ECO:0000256" key="6">
    <source>
        <dbReference type="ARBA" id="ARBA00022655"/>
    </source>
</evidence>
<comment type="pathway">
    <text evidence="1 15">Cofactor biosynthesis; (R)-pantothenate biosynthesis; (R)-pantothenate from (R)-pantoate and beta-alanine: step 1/1.</text>
</comment>
<comment type="function">
    <text evidence="15">Catalyzes the transfer of a phosphate group from ATP to either CMP or dCMP to form CDP or dCDP and ADP, respectively.</text>
</comment>
<keyword evidence="4 15" id="KW-0963">Cytoplasm</keyword>
<comment type="function">
    <text evidence="15">Catalyzes the condensation of pantoate with beta-alanine in an ATP-dependent reaction via a pantoyl-adenylate intermediate.</text>
</comment>
<dbReference type="HAMAP" id="MF_00158">
    <property type="entry name" value="PanC"/>
    <property type="match status" value="1"/>
</dbReference>
<evidence type="ECO:0000256" key="4">
    <source>
        <dbReference type="ARBA" id="ARBA00022490"/>
    </source>
</evidence>
<dbReference type="PANTHER" id="PTHR21299:SF2">
    <property type="entry name" value="CYTIDYLATE KINASE"/>
    <property type="match status" value="1"/>
</dbReference>
<name>A0A6J4JVF3_9CYAN</name>
<dbReference type="PANTHER" id="PTHR21299">
    <property type="entry name" value="CYTIDYLATE KINASE/PANTOATE-BETA-ALANINE LIGASE"/>
    <property type="match status" value="1"/>
</dbReference>
<feature type="region of interest" description="Pantoate--beta-alanine ligase" evidence="15">
    <location>
        <begin position="1"/>
        <end position="285"/>
    </location>
</feature>
<keyword evidence="10 15" id="KW-0067">ATP-binding</keyword>
<dbReference type="InterPro" id="IPR003136">
    <property type="entry name" value="Cytidylate_kin"/>
</dbReference>
<dbReference type="Pfam" id="PF02224">
    <property type="entry name" value="Cytidylate_kin"/>
    <property type="match status" value="1"/>
</dbReference>
<dbReference type="HAMAP" id="MF_01349">
    <property type="entry name" value="PanCY"/>
    <property type="match status" value="1"/>
</dbReference>
<feature type="binding site" evidence="15">
    <location>
        <position position="60"/>
    </location>
    <ligand>
        <name>(R)-pantoate</name>
        <dbReference type="ChEBI" id="CHEBI:15980"/>
    </ligand>
</feature>
<comment type="similarity">
    <text evidence="2">Belongs to the pantothenate synthetase family.</text>
</comment>
<feature type="binding site" evidence="15">
    <location>
        <begin position="155"/>
        <end position="158"/>
    </location>
    <ligand>
        <name>ATP</name>
        <dbReference type="ChEBI" id="CHEBI:30616"/>
    </ligand>
</feature>
<dbReference type="SUPFAM" id="SSF52374">
    <property type="entry name" value="Nucleotidylyl transferase"/>
    <property type="match status" value="1"/>
</dbReference>
<dbReference type="GO" id="GO:0005524">
    <property type="term" value="F:ATP binding"/>
    <property type="evidence" value="ECO:0007669"/>
    <property type="project" value="UniProtKB-UniRule"/>
</dbReference>
<dbReference type="GO" id="GO:0006220">
    <property type="term" value="P:pyrimidine nucleotide metabolic process"/>
    <property type="evidence" value="ECO:0007669"/>
    <property type="project" value="UniProtKB-UniRule"/>
</dbReference>
<keyword evidence="8 15" id="KW-0547">Nucleotide-binding</keyword>
<dbReference type="CDD" id="cd00560">
    <property type="entry name" value="PanC"/>
    <property type="match status" value="1"/>
</dbReference>
<evidence type="ECO:0000256" key="11">
    <source>
        <dbReference type="ARBA" id="ARBA00023268"/>
    </source>
</evidence>
<evidence type="ECO:0000259" key="16">
    <source>
        <dbReference type="Pfam" id="PF02224"/>
    </source>
</evidence>
<sequence>MRLFTTTAGLRCYLERDCSGKDIGLVPTMGALHRGHLSLIERSRRENAITIVSIFVNPLQFGPTEDFGCYPRPLEADRQLCEQIGVDAIFAPTASDLYGNCLPTGAMSDQLTHVVPPTAMTSVLCGSSRKGHFQGVATVVTKLLNLVQPKRAYFGQKDAQQLAIVKRMVADLNMPVEIVGCPIIREESGLALSSRNQYLTPLQKDQASVLYRALQQAQKAFEAGECDCTVLIEVVKSELAAVNDIQVEYIELVHPTRLTPLEKIDDGGLLAIAARVGSTRLIDNVLLQHRKPIVAIDGPAGVGKSTVTRQVAKALGLMHLDTGAMYRAVTWQAMQTGIDLEDESAIAELVSQSQISLTTNEEGDAAPRVWVDGEDITQAIRALEVTANVSAIAAQKSVRFELVKQQQRWGSKGGIVAEGRDIGTHVFPDAELKIFLTASAQERARRRQKDLKDQNLPNVSLEQLERDIQERDRRDSTRAIAPLRKAEDAIEIITDGLSAAQVTERIINLYHQQVTAAHF</sequence>
<feature type="binding site" evidence="15">
    <location>
        <begin position="29"/>
        <end position="36"/>
    </location>
    <ligand>
        <name>ATP</name>
        <dbReference type="ChEBI" id="CHEBI:30616"/>
    </ligand>
</feature>
<evidence type="ECO:0000256" key="15">
    <source>
        <dbReference type="HAMAP-Rule" id="MF_01349"/>
    </source>
</evidence>
<dbReference type="InterPro" id="IPR003721">
    <property type="entry name" value="Pantoate_ligase"/>
</dbReference>
<evidence type="ECO:0000256" key="5">
    <source>
        <dbReference type="ARBA" id="ARBA00022598"/>
    </source>
</evidence>
<dbReference type="InterPro" id="IPR042176">
    <property type="entry name" value="Pantoate_ligase_C"/>
</dbReference>
<dbReference type="GO" id="GO:0015949">
    <property type="term" value="P:nucleobase-containing small molecule interconversion"/>
    <property type="evidence" value="ECO:0007669"/>
    <property type="project" value="TreeGrafter"/>
</dbReference>
<dbReference type="InterPro" id="IPR011994">
    <property type="entry name" value="Cytidylate_kinase_dom"/>
</dbReference>
<feature type="binding site" evidence="15">
    <location>
        <position position="184"/>
    </location>
    <ligand>
        <name>ATP</name>
        <dbReference type="ChEBI" id="CHEBI:30616"/>
    </ligand>
</feature>
<dbReference type="UniPathway" id="UPA00028">
    <property type="reaction ID" value="UER00005"/>
</dbReference>
<dbReference type="InterPro" id="IPR024894">
    <property type="entry name" value="Pantoate_ligase/cytidylate_kin"/>
</dbReference>
<evidence type="ECO:0000256" key="8">
    <source>
        <dbReference type="ARBA" id="ARBA00022741"/>
    </source>
</evidence>
<dbReference type="GO" id="GO:0005829">
    <property type="term" value="C:cytosol"/>
    <property type="evidence" value="ECO:0007669"/>
    <property type="project" value="TreeGrafter"/>
</dbReference>
<evidence type="ECO:0000256" key="10">
    <source>
        <dbReference type="ARBA" id="ARBA00022840"/>
    </source>
</evidence>
<evidence type="ECO:0000313" key="17">
    <source>
        <dbReference type="EMBL" id="CAA9288347.1"/>
    </source>
</evidence>
<evidence type="ECO:0000256" key="12">
    <source>
        <dbReference type="ARBA" id="ARBA00047615"/>
    </source>
</evidence>
<feature type="binding site" evidence="15">
    <location>
        <position position="161"/>
    </location>
    <ligand>
        <name>(R)-pantoate</name>
        <dbReference type="ChEBI" id="CHEBI:15980"/>
    </ligand>
</feature>
<comment type="catalytic activity">
    <reaction evidence="14 15">
        <text>CMP + ATP = CDP + ADP</text>
        <dbReference type="Rhea" id="RHEA:11600"/>
        <dbReference type="ChEBI" id="CHEBI:30616"/>
        <dbReference type="ChEBI" id="CHEBI:58069"/>
        <dbReference type="ChEBI" id="CHEBI:60377"/>
        <dbReference type="ChEBI" id="CHEBI:456216"/>
        <dbReference type="EC" id="2.7.4.25"/>
    </reaction>
</comment>
<organism evidence="17">
    <name type="scientific">uncultured Coleofasciculus sp</name>
    <dbReference type="NCBI Taxonomy" id="1267456"/>
    <lineage>
        <taxon>Bacteria</taxon>
        <taxon>Bacillati</taxon>
        <taxon>Cyanobacteriota</taxon>
        <taxon>Cyanophyceae</taxon>
        <taxon>Coleofasciculales</taxon>
        <taxon>Coleofasciculaceae</taxon>
        <taxon>Coleofasciculus</taxon>
        <taxon>environmental samples</taxon>
    </lineage>
</organism>
<dbReference type="CDD" id="cd02020">
    <property type="entry name" value="CMPK"/>
    <property type="match status" value="1"/>
</dbReference>
<dbReference type="Pfam" id="PF02569">
    <property type="entry name" value="Pantoate_ligase"/>
    <property type="match status" value="1"/>
</dbReference>